<dbReference type="Pfam" id="PF04082">
    <property type="entry name" value="Fungal_trans"/>
    <property type="match status" value="1"/>
</dbReference>
<organism evidence="3 4">
    <name type="scientific">Aspergillus pseudoustus</name>
    <dbReference type="NCBI Taxonomy" id="1810923"/>
    <lineage>
        <taxon>Eukaryota</taxon>
        <taxon>Fungi</taxon>
        <taxon>Dikarya</taxon>
        <taxon>Ascomycota</taxon>
        <taxon>Pezizomycotina</taxon>
        <taxon>Eurotiomycetes</taxon>
        <taxon>Eurotiomycetidae</taxon>
        <taxon>Eurotiales</taxon>
        <taxon>Aspergillaceae</taxon>
        <taxon>Aspergillus</taxon>
        <taxon>Aspergillus subgen. Nidulantes</taxon>
    </lineage>
</organism>
<dbReference type="InterPro" id="IPR052761">
    <property type="entry name" value="Fungal_Detox/Toxin_TFs"/>
</dbReference>
<evidence type="ECO:0000313" key="4">
    <source>
        <dbReference type="Proteomes" id="UP001610446"/>
    </source>
</evidence>
<accession>A0ABR4KEC5</accession>
<dbReference type="SMART" id="SM00906">
    <property type="entry name" value="Fungal_trans"/>
    <property type="match status" value="1"/>
</dbReference>
<protein>
    <recommendedName>
        <fullName evidence="2">Xylanolytic transcriptional activator regulatory domain-containing protein</fullName>
    </recommendedName>
</protein>
<dbReference type="InterPro" id="IPR007219">
    <property type="entry name" value="XnlR_reg_dom"/>
</dbReference>
<name>A0ABR4KEC5_9EURO</name>
<dbReference type="PANTHER" id="PTHR47425">
    <property type="entry name" value="FARB-RELATED"/>
    <property type="match status" value="1"/>
</dbReference>
<dbReference type="Proteomes" id="UP001610446">
    <property type="component" value="Unassembled WGS sequence"/>
</dbReference>
<evidence type="ECO:0000256" key="1">
    <source>
        <dbReference type="ARBA" id="ARBA00023242"/>
    </source>
</evidence>
<sequence>MVWMELTMVLGRSEHQRLAAKTPSSNTLEGIRVNSRVPTHLVGFLDATDFSGLSTEDIAFIEIKGGFTLPSQVVRDELYLPHEFLKAAGFDNIQRASKVMLKRAKVLLDFNVERNDLIRSQGALLLTYYTSVEDPLCASSFLANSIQAAVAAGAHTFDKGEDKLLQVVKKRLWWSIFVRDRILALGLRRPPQILPTNFGSPSTFIVESDIQNKSLHSEVYDTDSKNAMVKLWRSQCHLALILTEVVLIACPPGGLSQICSSTGKDFQNAMARINHIKNSLNNWYTSTRPLMESWVKHNSPPTLFKDMILLHYYAAKLAICDFAIFTAEGYADSVKQSQRGWLESSKNDIRKSIYEMLEIAKNFVLTGQVAVLPAVIAPYLSLPFILGTLELGAPESSLDVDSHKVRLYFLLEILRGLGSRYEIVKHYVLMIQKILGSLKLREMATVPELSLIRPDALDTDLMSLNDISRYSILDSDLLVQAGSQRNWWNILTDHPRIYLRCSVHLSYIVGRGHFPNYDELPSLARDLYPGDSKLMDGFSQSSGCGCLKTQRGMHGAMGANKEDDYRSDSVIQGYNTLTDYALNQTSGMDEPDFATWGVSSFGGPSDSDMPNDFLGVGTAYEETVGTQDFDSTAPCAPHNGSVCLSMFDATLNQY</sequence>
<reference evidence="3 4" key="1">
    <citation type="submission" date="2024-07" db="EMBL/GenBank/DDBJ databases">
        <title>Section-level genome sequencing and comparative genomics of Aspergillus sections Usti and Cavernicolus.</title>
        <authorList>
            <consortium name="Lawrence Berkeley National Laboratory"/>
            <person name="Nybo J.L."/>
            <person name="Vesth T.C."/>
            <person name="Theobald S."/>
            <person name="Frisvad J.C."/>
            <person name="Larsen T.O."/>
            <person name="Kjaerboelling I."/>
            <person name="Rothschild-Mancinelli K."/>
            <person name="Lyhne E.K."/>
            <person name="Kogle M.E."/>
            <person name="Barry K."/>
            <person name="Clum A."/>
            <person name="Na H."/>
            <person name="Ledsgaard L."/>
            <person name="Lin J."/>
            <person name="Lipzen A."/>
            <person name="Kuo A."/>
            <person name="Riley R."/>
            <person name="Mondo S."/>
            <person name="Labutti K."/>
            <person name="Haridas S."/>
            <person name="Pangalinan J."/>
            <person name="Salamov A.A."/>
            <person name="Simmons B.A."/>
            <person name="Magnuson J.K."/>
            <person name="Chen J."/>
            <person name="Drula E."/>
            <person name="Henrissat B."/>
            <person name="Wiebenga A."/>
            <person name="Lubbers R.J."/>
            <person name="Gomes A.C."/>
            <person name="Makela M.R."/>
            <person name="Stajich J."/>
            <person name="Grigoriev I.V."/>
            <person name="Mortensen U.H."/>
            <person name="De Vries R.P."/>
            <person name="Baker S.E."/>
            <person name="Andersen M.R."/>
        </authorList>
    </citation>
    <scope>NUCLEOTIDE SEQUENCE [LARGE SCALE GENOMIC DNA]</scope>
    <source>
        <strain evidence="3 4">CBS 123904</strain>
    </source>
</reference>
<dbReference type="CDD" id="cd12148">
    <property type="entry name" value="fungal_TF_MHR"/>
    <property type="match status" value="1"/>
</dbReference>
<dbReference type="EMBL" id="JBFXLU010000035">
    <property type="protein sequence ID" value="KAL2850624.1"/>
    <property type="molecule type" value="Genomic_DNA"/>
</dbReference>
<proteinExistence type="predicted"/>
<feature type="domain" description="Xylanolytic transcriptional activator regulatory" evidence="2">
    <location>
        <begin position="138"/>
        <end position="209"/>
    </location>
</feature>
<evidence type="ECO:0000313" key="3">
    <source>
        <dbReference type="EMBL" id="KAL2850624.1"/>
    </source>
</evidence>
<dbReference type="PANTHER" id="PTHR47425:SF2">
    <property type="entry name" value="FARB-RELATED"/>
    <property type="match status" value="1"/>
</dbReference>
<keyword evidence="1" id="KW-0539">Nucleus</keyword>
<keyword evidence="4" id="KW-1185">Reference proteome</keyword>
<comment type="caution">
    <text evidence="3">The sequence shown here is derived from an EMBL/GenBank/DDBJ whole genome shotgun (WGS) entry which is preliminary data.</text>
</comment>
<gene>
    <name evidence="3" type="ORF">BJY01DRAFT_245326</name>
</gene>
<evidence type="ECO:0000259" key="2">
    <source>
        <dbReference type="SMART" id="SM00906"/>
    </source>
</evidence>